<dbReference type="Proteomes" id="UP000053144">
    <property type="component" value="Chromosome 8"/>
</dbReference>
<accession>A0A0L9V3I2</accession>
<gene>
    <name evidence="1" type="ORF">LR48_Vigan08g043000</name>
</gene>
<organism evidence="1 2">
    <name type="scientific">Phaseolus angularis</name>
    <name type="common">Azuki bean</name>
    <name type="synonym">Vigna angularis</name>
    <dbReference type="NCBI Taxonomy" id="3914"/>
    <lineage>
        <taxon>Eukaryota</taxon>
        <taxon>Viridiplantae</taxon>
        <taxon>Streptophyta</taxon>
        <taxon>Embryophyta</taxon>
        <taxon>Tracheophyta</taxon>
        <taxon>Spermatophyta</taxon>
        <taxon>Magnoliopsida</taxon>
        <taxon>eudicotyledons</taxon>
        <taxon>Gunneridae</taxon>
        <taxon>Pentapetalae</taxon>
        <taxon>rosids</taxon>
        <taxon>fabids</taxon>
        <taxon>Fabales</taxon>
        <taxon>Fabaceae</taxon>
        <taxon>Papilionoideae</taxon>
        <taxon>50 kb inversion clade</taxon>
        <taxon>NPAAA clade</taxon>
        <taxon>indigoferoid/millettioid clade</taxon>
        <taxon>Phaseoleae</taxon>
        <taxon>Vigna</taxon>
    </lineage>
</organism>
<reference evidence="2" key="1">
    <citation type="journal article" date="2015" name="Proc. Natl. Acad. Sci. U.S.A.">
        <title>Genome sequencing of adzuki bean (Vigna angularis) provides insight into high starch and low fat accumulation and domestication.</title>
        <authorList>
            <person name="Yang K."/>
            <person name="Tian Z."/>
            <person name="Chen C."/>
            <person name="Luo L."/>
            <person name="Zhao B."/>
            <person name="Wang Z."/>
            <person name="Yu L."/>
            <person name="Li Y."/>
            <person name="Sun Y."/>
            <person name="Li W."/>
            <person name="Chen Y."/>
            <person name="Li Y."/>
            <person name="Zhang Y."/>
            <person name="Ai D."/>
            <person name="Zhao J."/>
            <person name="Shang C."/>
            <person name="Ma Y."/>
            <person name="Wu B."/>
            <person name="Wang M."/>
            <person name="Gao L."/>
            <person name="Sun D."/>
            <person name="Zhang P."/>
            <person name="Guo F."/>
            <person name="Wang W."/>
            <person name="Li Y."/>
            <person name="Wang J."/>
            <person name="Varshney R.K."/>
            <person name="Wang J."/>
            <person name="Ling H.Q."/>
            <person name="Wan P."/>
        </authorList>
    </citation>
    <scope>NUCLEOTIDE SEQUENCE</scope>
    <source>
        <strain evidence="2">cv. Jingnong 6</strain>
    </source>
</reference>
<evidence type="ECO:0000313" key="1">
    <source>
        <dbReference type="EMBL" id="KOM49603.1"/>
    </source>
</evidence>
<evidence type="ECO:0000313" key="2">
    <source>
        <dbReference type="Proteomes" id="UP000053144"/>
    </source>
</evidence>
<proteinExistence type="predicted"/>
<dbReference type="EMBL" id="CM003378">
    <property type="protein sequence ID" value="KOM49603.1"/>
    <property type="molecule type" value="Genomic_DNA"/>
</dbReference>
<dbReference type="Gramene" id="KOM49603">
    <property type="protein sequence ID" value="KOM49603"/>
    <property type="gene ID" value="LR48_Vigan08g043000"/>
</dbReference>
<sequence>MGKGERKNGEPLTLHVFDRTLHLALFTNCRLHPPIIFFLFVDSSLRSRASGSSLSFWVKQHKLLSSSLVRERILEGFLVWSLVPCSARAPFNYNNHETMKHYISLNFKVQNGNVLR</sequence>
<name>A0A0L9V3I2_PHAAN</name>
<dbReference type="AlphaFoldDB" id="A0A0L9V3I2"/>
<protein>
    <submittedName>
        <fullName evidence="1">Uncharacterized protein</fullName>
    </submittedName>
</protein>